<keyword evidence="1" id="KW-0732">Signal</keyword>
<evidence type="ECO:0000313" key="2">
    <source>
        <dbReference type="EMBL" id="KAH7331374.1"/>
    </source>
</evidence>
<keyword evidence="3" id="KW-1185">Reference proteome</keyword>
<name>A0A8T2SHD9_CERRI</name>
<evidence type="ECO:0000256" key="1">
    <source>
        <dbReference type="SAM" id="SignalP"/>
    </source>
</evidence>
<comment type="caution">
    <text evidence="2">The sequence shown here is derived from an EMBL/GenBank/DDBJ whole genome shotgun (WGS) entry which is preliminary data.</text>
</comment>
<organism evidence="2 3">
    <name type="scientific">Ceratopteris richardii</name>
    <name type="common">Triangle waterfern</name>
    <dbReference type="NCBI Taxonomy" id="49495"/>
    <lineage>
        <taxon>Eukaryota</taxon>
        <taxon>Viridiplantae</taxon>
        <taxon>Streptophyta</taxon>
        <taxon>Embryophyta</taxon>
        <taxon>Tracheophyta</taxon>
        <taxon>Polypodiopsida</taxon>
        <taxon>Polypodiidae</taxon>
        <taxon>Polypodiales</taxon>
        <taxon>Pteridineae</taxon>
        <taxon>Pteridaceae</taxon>
        <taxon>Parkerioideae</taxon>
        <taxon>Ceratopteris</taxon>
    </lineage>
</organism>
<feature type="signal peptide" evidence="1">
    <location>
        <begin position="1"/>
        <end position="36"/>
    </location>
</feature>
<evidence type="ECO:0000313" key="3">
    <source>
        <dbReference type="Proteomes" id="UP000825935"/>
    </source>
</evidence>
<proteinExistence type="predicted"/>
<dbReference type="InterPro" id="IPR012674">
    <property type="entry name" value="Calycin"/>
</dbReference>
<sequence>MIDFAAPRRRSMRQHSFSTLILLYLWLIATPRIAISIADLNHELHLEHEDVFGAPAELGFCTEATSRKTCPEPPTYDSIVIEKYLGIWYEIGSTATIKLQSEAGLACYQANYSLAAELLPSQGAKIALLHRGFPKLSAVSKQGVTRLSSAASSVCDNARHICRSVGPESPLRDALYGISHVVVEISPTHPQLASVLSQAIVNISSSLQNIDAGLGRLASNVTHIQIINGEVSQGLGTKQNNLESVNKLIRRAMSERSAITQLVSEVGIAREATIEVAKSLISDDSYAEVASKLLEAGQVIDRQTKAMTERLTNAELKLIAMAAASSSIMADKTEPETEWAIVEGQAVQNYSSPAKLVVSMQGFSGPYWIIGLEGSAEKGYEAALVYSCIHDQKYGEIHDTLFVLSRSTDLSRANIDRFLASAKLFGISTSCQNPFLLTLQDCESPWVE</sequence>
<reference evidence="2" key="1">
    <citation type="submission" date="2021-08" db="EMBL/GenBank/DDBJ databases">
        <title>WGS assembly of Ceratopteris richardii.</title>
        <authorList>
            <person name="Marchant D.B."/>
            <person name="Chen G."/>
            <person name="Jenkins J."/>
            <person name="Shu S."/>
            <person name="Leebens-Mack J."/>
            <person name="Grimwood J."/>
            <person name="Schmutz J."/>
            <person name="Soltis P."/>
            <person name="Soltis D."/>
            <person name="Chen Z.-H."/>
        </authorList>
    </citation>
    <scope>NUCLEOTIDE SEQUENCE</scope>
    <source>
        <strain evidence="2">Whitten #5841</strain>
        <tissue evidence="2">Leaf</tissue>
    </source>
</reference>
<dbReference type="Gene3D" id="2.40.128.20">
    <property type="match status" value="2"/>
</dbReference>
<feature type="chain" id="PRO_5035889990" evidence="1">
    <location>
        <begin position="37"/>
        <end position="448"/>
    </location>
</feature>
<dbReference type="OrthoDB" id="565904at2759"/>
<dbReference type="PANTHER" id="PTHR10612">
    <property type="entry name" value="APOLIPOPROTEIN D"/>
    <property type="match status" value="1"/>
</dbReference>
<dbReference type="OMA" id="QNARDIC"/>
<gene>
    <name evidence="2" type="ORF">KP509_20G029800</name>
</gene>
<dbReference type="SUPFAM" id="SSF50814">
    <property type="entry name" value="Lipocalins"/>
    <property type="match status" value="2"/>
</dbReference>
<protein>
    <submittedName>
        <fullName evidence="2">Uncharacterized protein</fullName>
    </submittedName>
</protein>
<dbReference type="GO" id="GO:0006629">
    <property type="term" value="P:lipid metabolic process"/>
    <property type="evidence" value="ECO:0007669"/>
    <property type="project" value="TreeGrafter"/>
</dbReference>
<accession>A0A8T2SHD9</accession>
<dbReference type="EMBL" id="CM035425">
    <property type="protein sequence ID" value="KAH7331374.1"/>
    <property type="molecule type" value="Genomic_DNA"/>
</dbReference>
<dbReference type="GO" id="GO:0005737">
    <property type="term" value="C:cytoplasm"/>
    <property type="evidence" value="ECO:0007669"/>
    <property type="project" value="TreeGrafter"/>
</dbReference>
<dbReference type="Proteomes" id="UP000825935">
    <property type="component" value="Chromosome 20"/>
</dbReference>
<dbReference type="AlphaFoldDB" id="A0A8T2SHD9"/>
<dbReference type="PANTHER" id="PTHR10612:SF56">
    <property type="entry name" value="LIPOCALIN_CYTOSOLIC FATTY-ACID BINDING DOMAIN-CONTAINING PROTEIN"/>
    <property type="match status" value="1"/>
</dbReference>
<dbReference type="GO" id="GO:0000302">
    <property type="term" value="P:response to reactive oxygen species"/>
    <property type="evidence" value="ECO:0007669"/>
    <property type="project" value="TreeGrafter"/>
</dbReference>